<evidence type="ECO:0000313" key="1">
    <source>
        <dbReference type="EMBL" id="EAT80146.1"/>
    </source>
</evidence>
<dbReference type="Proteomes" id="UP000001055">
    <property type="component" value="Unassembled WGS sequence"/>
</dbReference>
<accession>Q0U7D1</accession>
<dbReference type="InParanoid" id="Q0U7D1"/>
<evidence type="ECO:0000313" key="2">
    <source>
        <dbReference type="Proteomes" id="UP000001055"/>
    </source>
</evidence>
<proteinExistence type="predicted"/>
<dbReference type="KEGG" id="pno:SNOG_12333"/>
<dbReference type="AlphaFoldDB" id="Q0U7D1"/>
<name>Q0U7D1_PHANO</name>
<dbReference type="EMBL" id="CH445346">
    <property type="protein sequence ID" value="EAT80146.1"/>
    <property type="molecule type" value="Genomic_DNA"/>
</dbReference>
<organism evidence="1 2">
    <name type="scientific">Phaeosphaeria nodorum (strain SN15 / ATCC MYA-4574 / FGSC 10173)</name>
    <name type="common">Glume blotch fungus</name>
    <name type="synonym">Parastagonospora nodorum</name>
    <dbReference type="NCBI Taxonomy" id="321614"/>
    <lineage>
        <taxon>Eukaryota</taxon>
        <taxon>Fungi</taxon>
        <taxon>Dikarya</taxon>
        <taxon>Ascomycota</taxon>
        <taxon>Pezizomycotina</taxon>
        <taxon>Dothideomycetes</taxon>
        <taxon>Pleosporomycetidae</taxon>
        <taxon>Pleosporales</taxon>
        <taxon>Pleosporineae</taxon>
        <taxon>Phaeosphaeriaceae</taxon>
        <taxon>Parastagonospora</taxon>
    </lineage>
</organism>
<sequence>MGFTGACVALNPERCRVLRSGDLHVIRGKTAYCDEFNCLVRGAAKDAAAYGDMFKTANGCLVDVMAVFEWGEYVAMAF</sequence>
<gene>
    <name evidence="1" type="ORF">SNOG_12333</name>
</gene>
<dbReference type="GeneID" id="5979464"/>
<dbReference type="RefSeq" id="XP_001802555.1">
    <property type="nucleotide sequence ID" value="XM_001802503.1"/>
</dbReference>
<protein>
    <submittedName>
        <fullName evidence="1">Uncharacterized protein</fullName>
    </submittedName>
</protein>
<reference evidence="2" key="1">
    <citation type="journal article" date="2007" name="Plant Cell">
        <title>Dothideomycete-plant interactions illuminated by genome sequencing and EST analysis of the wheat pathogen Stagonospora nodorum.</title>
        <authorList>
            <person name="Hane J.K."/>
            <person name="Lowe R.G."/>
            <person name="Solomon P.S."/>
            <person name="Tan K.C."/>
            <person name="Schoch C.L."/>
            <person name="Spatafora J.W."/>
            <person name="Crous P.W."/>
            <person name="Kodira C."/>
            <person name="Birren B.W."/>
            <person name="Galagan J.E."/>
            <person name="Torriani S.F."/>
            <person name="McDonald B.A."/>
            <person name="Oliver R.P."/>
        </authorList>
    </citation>
    <scope>NUCLEOTIDE SEQUENCE [LARGE SCALE GENOMIC DNA]</scope>
    <source>
        <strain evidence="2">SN15 / ATCC MYA-4574 / FGSC 10173</strain>
    </source>
</reference>